<accession>A0A853I2Z8</accession>
<reference evidence="1 2" key="1">
    <citation type="submission" date="2020-07" db="EMBL/GenBank/DDBJ databases">
        <title>Endozoicomonas sp. nov., isolated from sediment.</title>
        <authorList>
            <person name="Gu T."/>
        </authorList>
    </citation>
    <scope>NUCLEOTIDE SEQUENCE [LARGE SCALE GENOMIC DNA]</scope>
    <source>
        <strain evidence="1 2">SM1973</strain>
    </source>
</reference>
<keyword evidence="2" id="KW-1185">Reference proteome</keyword>
<comment type="caution">
    <text evidence="1">The sequence shown here is derived from an EMBL/GenBank/DDBJ whole genome shotgun (WGS) entry which is preliminary data.</text>
</comment>
<protein>
    <submittedName>
        <fullName evidence="1">Uncharacterized protein</fullName>
    </submittedName>
</protein>
<evidence type="ECO:0000313" key="2">
    <source>
        <dbReference type="Proteomes" id="UP000569732"/>
    </source>
</evidence>
<evidence type="ECO:0000313" key="1">
    <source>
        <dbReference type="EMBL" id="NYZ67763.1"/>
    </source>
</evidence>
<proteinExistence type="predicted"/>
<dbReference type="EMBL" id="JACCKB010000029">
    <property type="protein sequence ID" value="NYZ67763.1"/>
    <property type="molecule type" value="Genomic_DNA"/>
</dbReference>
<sequence length="124" mass="14233">MSKVEFNVILRNPVYPVIIISVDRLYSAFNINQLAENCLKSIPAEKSEIIKAIDSTGKEFWYSASRHTISPGFSFKKTTKKQIIEMYNKSQGVNKSDLEYSVKSLSNKRLDRIIIEICERLKAI</sequence>
<organism evidence="1 2">
    <name type="scientific">Spartinivicinus marinus</name>
    <dbReference type="NCBI Taxonomy" id="2994442"/>
    <lineage>
        <taxon>Bacteria</taxon>
        <taxon>Pseudomonadati</taxon>
        <taxon>Pseudomonadota</taxon>
        <taxon>Gammaproteobacteria</taxon>
        <taxon>Oceanospirillales</taxon>
        <taxon>Zooshikellaceae</taxon>
        <taxon>Spartinivicinus</taxon>
    </lineage>
</organism>
<name>A0A853I2Z8_9GAMM</name>
<gene>
    <name evidence="1" type="ORF">H0A36_17250</name>
</gene>
<dbReference type="Proteomes" id="UP000569732">
    <property type="component" value="Unassembled WGS sequence"/>
</dbReference>
<dbReference type="AlphaFoldDB" id="A0A853I2Z8"/>